<feature type="domain" description="SsuA/THI5-like" evidence="2">
    <location>
        <begin position="50"/>
        <end position="241"/>
    </location>
</feature>
<dbReference type="Proteomes" id="UP001524499">
    <property type="component" value="Unassembled WGS sequence"/>
</dbReference>
<dbReference type="PANTHER" id="PTHR30024">
    <property type="entry name" value="ALIPHATIC SULFONATES-BINDING PROTEIN-RELATED"/>
    <property type="match status" value="1"/>
</dbReference>
<accession>A0ABT1THR5</accession>
<dbReference type="PANTHER" id="PTHR30024:SF48">
    <property type="entry name" value="ABC TRANSPORTER SUBSTRATE-BINDING PROTEIN"/>
    <property type="match status" value="1"/>
</dbReference>
<feature type="chain" id="PRO_5045641882" evidence="1">
    <location>
        <begin position="21"/>
        <end position="321"/>
    </location>
</feature>
<dbReference type="InterPro" id="IPR015168">
    <property type="entry name" value="SsuA/THI5"/>
</dbReference>
<name>A0ABT1THR5_9GAMM</name>
<evidence type="ECO:0000256" key="1">
    <source>
        <dbReference type="SAM" id="SignalP"/>
    </source>
</evidence>
<evidence type="ECO:0000259" key="2">
    <source>
        <dbReference type="Pfam" id="PF09084"/>
    </source>
</evidence>
<dbReference type="SUPFAM" id="SSF53850">
    <property type="entry name" value="Periplasmic binding protein-like II"/>
    <property type="match status" value="1"/>
</dbReference>
<dbReference type="EMBL" id="JANIBJ010000022">
    <property type="protein sequence ID" value="MCQ8104970.1"/>
    <property type="molecule type" value="Genomic_DNA"/>
</dbReference>
<evidence type="ECO:0000313" key="4">
    <source>
        <dbReference type="Proteomes" id="UP001524499"/>
    </source>
</evidence>
<comment type="caution">
    <text evidence="3">The sequence shown here is derived from an EMBL/GenBank/DDBJ whole genome shotgun (WGS) entry which is preliminary data.</text>
</comment>
<dbReference type="Pfam" id="PF09084">
    <property type="entry name" value="NMT1"/>
    <property type="match status" value="1"/>
</dbReference>
<keyword evidence="1" id="KW-0732">Signal</keyword>
<dbReference type="RefSeq" id="WP_256602813.1">
    <property type="nucleotide sequence ID" value="NZ_JANIBJ010000022.1"/>
</dbReference>
<feature type="signal peptide" evidence="1">
    <location>
        <begin position="1"/>
        <end position="20"/>
    </location>
</feature>
<proteinExistence type="predicted"/>
<gene>
    <name evidence="3" type="ORF">NP590_12715</name>
</gene>
<keyword evidence="4" id="KW-1185">Reference proteome</keyword>
<organism evidence="3 4">
    <name type="scientific">Methylomonas subterranea</name>
    <dbReference type="NCBI Taxonomy" id="2952225"/>
    <lineage>
        <taxon>Bacteria</taxon>
        <taxon>Pseudomonadati</taxon>
        <taxon>Pseudomonadota</taxon>
        <taxon>Gammaproteobacteria</taxon>
        <taxon>Methylococcales</taxon>
        <taxon>Methylococcaceae</taxon>
        <taxon>Methylomonas</taxon>
    </lineage>
</organism>
<reference evidence="3 4" key="1">
    <citation type="submission" date="2022-07" db="EMBL/GenBank/DDBJ databases">
        <title>Methylomonas rivi sp. nov., Methylomonas rosea sp. nov., Methylomonas aureus sp. nov. and Methylomonas subterranea sp. nov., four novel methanotrophs isolated from a freshwater creek and the deep terrestrial subsurface.</title>
        <authorList>
            <person name="Abin C."/>
            <person name="Sankaranarayanan K."/>
            <person name="Garner C."/>
            <person name="Sindelar R."/>
            <person name="Kotary K."/>
            <person name="Garner R."/>
            <person name="Barclay S."/>
            <person name="Lawson P."/>
            <person name="Krumholz L."/>
        </authorList>
    </citation>
    <scope>NUCLEOTIDE SEQUENCE [LARGE SCALE GENOMIC DNA]</scope>
    <source>
        <strain evidence="3 4">SURF-2</strain>
    </source>
</reference>
<evidence type="ECO:0000313" key="3">
    <source>
        <dbReference type="EMBL" id="MCQ8104970.1"/>
    </source>
</evidence>
<protein>
    <submittedName>
        <fullName evidence="3">ABC transporter substrate-binding protein</fullName>
    </submittedName>
</protein>
<sequence>MTSKILLFAFFTLFSNLASGAEPTSIRLGVLASGTLAWELAAMRNQNLLENAGFKLETVELANQQAGKVALQAGSVDMIVSDWIWVSAMRAQGGDFTFYPYSTSAGGLLVAADSGIKTLADLQGKKLGIAGGELDKNWSLLQALGLQHGLDLNKSVEKVYAAPPLLNQQLSSGRIDALLTYWQFAARLEARGYRQLLSGEDIIRQLGITEAVPSLGYVFRRNWADQHRADLQQFMQAAQTAKRSLCDSDNAWRQIANLTETDDTNTQNQLRNRYCQGHIKQWGDAGHKAAEQIYRLLHQLSDNKLTGKSEQLQPGTFWSAD</sequence>
<dbReference type="Gene3D" id="3.40.190.10">
    <property type="entry name" value="Periplasmic binding protein-like II"/>
    <property type="match status" value="2"/>
</dbReference>